<sequence length="118" mass="13016">MAAMLASNGKGAETGGIGHDMVGRTSRATDLCFPSVFPDFVFQLQMNMNNHCLHALLLIPTAMQQLINASLQHEHEQPLFACTVPDAPGHLQSREVLNNSPELCLLCHDLWHMHIADM</sequence>
<gene>
    <name evidence="1" type="ORF">MUK42_07019</name>
</gene>
<evidence type="ECO:0000313" key="2">
    <source>
        <dbReference type="Proteomes" id="UP001055439"/>
    </source>
</evidence>
<dbReference type="EMBL" id="CP097510">
    <property type="protein sequence ID" value="URE41360.1"/>
    <property type="molecule type" value="Genomic_DNA"/>
</dbReference>
<proteinExistence type="predicted"/>
<dbReference type="Proteomes" id="UP001055439">
    <property type="component" value="Chromosome 8"/>
</dbReference>
<protein>
    <submittedName>
        <fullName evidence="1">Uncharacterized protein</fullName>
    </submittedName>
</protein>
<keyword evidence="2" id="KW-1185">Reference proteome</keyword>
<reference evidence="1" key="1">
    <citation type="submission" date="2022-05" db="EMBL/GenBank/DDBJ databases">
        <title>The Musa troglodytarum L. genome provides insights into the mechanism of non-climacteric behaviour and enrichment of carotenoids.</title>
        <authorList>
            <person name="Wang J."/>
        </authorList>
    </citation>
    <scope>NUCLEOTIDE SEQUENCE</scope>
    <source>
        <tissue evidence="1">Leaf</tissue>
    </source>
</reference>
<evidence type="ECO:0000313" key="1">
    <source>
        <dbReference type="EMBL" id="URE41360.1"/>
    </source>
</evidence>
<accession>A0A9E7L811</accession>
<organism evidence="1 2">
    <name type="scientific">Musa troglodytarum</name>
    <name type="common">fe'i banana</name>
    <dbReference type="NCBI Taxonomy" id="320322"/>
    <lineage>
        <taxon>Eukaryota</taxon>
        <taxon>Viridiplantae</taxon>
        <taxon>Streptophyta</taxon>
        <taxon>Embryophyta</taxon>
        <taxon>Tracheophyta</taxon>
        <taxon>Spermatophyta</taxon>
        <taxon>Magnoliopsida</taxon>
        <taxon>Liliopsida</taxon>
        <taxon>Zingiberales</taxon>
        <taxon>Musaceae</taxon>
        <taxon>Musa</taxon>
    </lineage>
</organism>
<name>A0A9E7L811_9LILI</name>
<dbReference type="AlphaFoldDB" id="A0A9E7L811"/>